<reference evidence="3 4" key="1">
    <citation type="journal article" date="2005" name="Genome Res.">
        <title>Living with two extremes: conclusions from the genome sequence of Natronomonas pharaonis.</title>
        <authorList>
            <person name="Falb M."/>
            <person name="Pfeiffer F."/>
            <person name="Palm P."/>
            <person name="Rodewald K."/>
            <person name="Hickmann V."/>
            <person name="Tittor J."/>
            <person name="Oesterhelt D."/>
        </authorList>
    </citation>
    <scope>NUCLEOTIDE SEQUENCE [LARGE SCALE GENOMIC DNA]</scope>
    <source>
        <strain evidence="4">ATCC 35678 / DSM 2160 / CIP 103997 / JCM 8858 / NBRC 14720 / NCIMB 2260 / Gabara</strain>
    </source>
</reference>
<sequence>MSDAGERRPDGDTEARPGGDAEERPEATDSEAAEEPADETGRPDDIVTIRTALVGLGFLWLTAVAAAVTLLSSVYGVLSSGWYLVAAVAAAGVAVTAGRRTVRTFKSG</sequence>
<dbReference type="EMBL" id="CR936257">
    <property type="protein sequence ID" value="CAI48108.1"/>
    <property type="molecule type" value="Genomic_DNA"/>
</dbReference>
<feature type="transmembrane region" description="Helical" evidence="2">
    <location>
        <begin position="52"/>
        <end position="75"/>
    </location>
</feature>
<keyword evidence="2" id="KW-0472">Membrane</keyword>
<evidence type="ECO:0000256" key="1">
    <source>
        <dbReference type="SAM" id="MobiDB-lite"/>
    </source>
</evidence>
<dbReference type="GeneID" id="43500083"/>
<dbReference type="Proteomes" id="UP000002698">
    <property type="component" value="Chromosome"/>
</dbReference>
<keyword evidence="2" id="KW-1133">Transmembrane helix</keyword>
<dbReference type="EnsemblBacteria" id="CAI48108">
    <property type="protein sequence ID" value="CAI48108"/>
    <property type="gene ID" value="NP_0034A"/>
</dbReference>
<organism evidence="3 4">
    <name type="scientific">Natronomonas pharaonis (strain ATCC 35678 / DSM 2160 / CIP 103997 / JCM 8858 / NBRC 14720 / NCIMB 2260 / Gabara)</name>
    <name type="common">Halobacterium pharaonis</name>
    <dbReference type="NCBI Taxonomy" id="348780"/>
    <lineage>
        <taxon>Archaea</taxon>
        <taxon>Methanobacteriati</taxon>
        <taxon>Methanobacteriota</taxon>
        <taxon>Stenosarchaea group</taxon>
        <taxon>Halobacteria</taxon>
        <taxon>Halobacteriales</taxon>
        <taxon>Natronomonadaceae</taxon>
        <taxon>Natronomonas</taxon>
    </lineage>
</organism>
<feature type="transmembrane region" description="Helical" evidence="2">
    <location>
        <begin position="81"/>
        <end position="98"/>
    </location>
</feature>
<name>A0A1U7ETA3_NATPD</name>
<evidence type="ECO:0000256" key="2">
    <source>
        <dbReference type="SAM" id="Phobius"/>
    </source>
</evidence>
<evidence type="ECO:0000313" key="4">
    <source>
        <dbReference type="Proteomes" id="UP000002698"/>
    </source>
</evidence>
<accession>A0A1U7ETA3</accession>
<feature type="compositionally biased region" description="Acidic residues" evidence="1">
    <location>
        <begin position="28"/>
        <end position="38"/>
    </location>
</feature>
<keyword evidence="2" id="KW-0812">Transmembrane</keyword>
<proteinExistence type="predicted"/>
<feature type="compositionally biased region" description="Basic and acidic residues" evidence="1">
    <location>
        <begin position="1"/>
        <end position="27"/>
    </location>
</feature>
<protein>
    <submittedName>
        <fullName evidence="3">Uncharacterized protein</fullName>
    </submittedName>
</protein>
<evidence type="ECO:0000313" key="3">
    <source>
        <dbReference type="EMBL" id="CAI48108.1"/>
    </source>
</evidence>
<gene>
    <name evidence="3" type="ordered locus">NP_0034A</name>
</gene>
<dbReference type="HOGENOM" id="CLU_2191097_0_0_2"/>
<dbReference type="KEGG" id="nph:NP_0034A"/>
<keyword evidence="4" id="KW-1185">Reference proteome</keyword>
<dbReference type="AlphaFoldDB" id="A0A1U7ETA3"/>
<feature type="region of interest" description="Disordered" evidence="1">
    <location>
        <begin position="1"/>
        <end position="44"/>
    </location>
</feature>
<dbReference type="RefSeq" id="WP_011321747.1">
    <property type="nucleotide sequence ID" value="NC_007426.1"/>
</dbReference>